<dbReference type="EMBL" id="BQNB010011344">
    <property type="protein sequence ID" value="GJS89379.1"/>
    <property type="molecule type" value="Genomic_DNA"/>
</dbReference>
<dbReference type="InterPro" id="IPR021109">
    <property type="entry name" value="Peptidase_aspartic_dom_sf"/>
</dbReference>
<dbReference type="Pfam" id="PF08284">
    <property type="entry name" value="RVP_2"/>
    <property type="match status" value="1"/>
</dbReference>
<dbReference type="CDD" id="cd00303">
    <property type="entry name" value="retropepsin_like"/>
    <property type="match status" value="1"/>
</dbReference>
<evidence type="ECO:0000259" key="1">
    <source>
        <dbReference type="Pfam" id="PF03732"/>
    </source>
</evidence>
<name>A0ABQ4ZGS0_9ASTR</name>
<protein>
    <submittedName>
        <fullName evidence="2">Mitochondrial protein</fullName>
    </submittedName>
</protein>
<dbReference type="InterPro" id="IPR005162">
    <property type="entry name" value="Retrotrans_gag_dom"/>
</dbReference>
<evidence type="ECO:0000313" key="3">
    <source>
        <dbReference type="Proteomes" id="UP001151760"/>
    </source>
</evidence>
<dbReference type="SUPFAM" id="SSF50630">
    <property type="entry name" value="Acid proteases"/>
    <property type="match status" value="1"/>
</dbReference>
<dbReference type="Pfam" id="PF03732">
    <property type="entry name" value="Retrotrans_gag"/>
    <property type="match status" value="1"/>
</dbReference>
<organism evidence="2 3">
    <name type="scientific">Tanacetum coccineum</name>
    <dbReference type="NCBI Taxonomy" id="301880"/>
    <lineage>
        <taxon>Eukaryota</taxon>
        <taxon>Viridiplantae</taxon>
        <taxon>Streptophyta</taxon>
        <taxon>Embryophyta</taxon>
        <taxon>Tracheophyta</taxon>
        <taxon>Spermatophyta</taxon>
        <taxon>Magnoliopsida</taxon>
        <taxon>eudicotyledons</taxon>
        <taxon>Gunneridae</taxon>
        <taxon>Pentapetalae</taxon>
        <taxon>asterids</taxon>
        <taxon>campanulids</taxon>
        <taxon>Asterales</taxon>
        <taxon>Asteraceae</taxon>
        <taxon>Asteroideae</taxon>
        <taxon>Anthemideae</taxon>
        <taxon>Anthemidinae</taxon>
        <taxon>Tanacetum</taxon>
    </lineage>
</organism>
<evidence type="ECO:0000313" key="2">
    <source>
        <dbReference type="EMBL" id="GJS89379.1"/>
    </source>
</evidence>
<comment type="caution">
    <text evidence="2">The sequence shown here is derived from an EMBL/GenBank/DDBJ whole genome shotgun (WGS) entry which is preliminary data.</text>
</comment>
<accession>A0ABQ4ZGS0</accession>
<dbReference type="Gene3D" id="2.40.70.10">
    <property type="entry name" value="Acid Proteases"/>
    <property type="match status" value="1"/>
</dbReference>
<gene>
    <name evidence="2" type="ORF">Tco_0772015</name>
</gene>
<reference evidence="2" key="1">
    <citation type="journal article" date="2022" name="Int. J. Mol. Sci.">
        <title>Draft Genome of Tanacetum Coccineum: Genomic Comparison of Closely Related Tanacetum-Family Plants.</title>
        <authorList>
            <person name="Yamashiro T."/>
            <person name="Shiraishi A."/>
            <person name="Nakayama K."/>
            <person name="Satake H."/>
        </authorList>
    </citation>
    <scope>NUCLEOTIDE SEQUENCE</scope>
</reference>
<proteinExistence type="predicted"/>
<keyword evidence="3" id="KW-1185">Reference proteome</keyword>
<dbReference type="Proteomes" id="UP001151760">
    <property type="component" value="Unassembled WGS sequence"/>
</dbReference>
<reference evidence="2" key="2">
    <citation type="submission" date="2022-01" db="EMBL/GenBank/DDBJ databases">
        <authorList>
            <person name="Yamashiro T."/>
            <person name="Shiraishi A."/>
            <person name="Satake H."/>
            <person name="Nakayama K."/>
        </authorList>
    </citation>
    <scope>NUCLEOTIDE SEQUENCE</scope>
</reference>
<feature type="domain" description="Retrotransposon gag" evidence="1">
    <location>
        <begin position="13"/>
        <end position="74"/>
    </location>
</feature>
<sequence length="301" mass="34538">MHVYDKRFGEDYPWELYAKEVVKRFDSVIDDPLMELKILKQDGTVKDYYEKFDSLLNRMELSEKHAISLFLGGFKVETTMKSRYGPVLNTPKLVSNVFNKSTIGYQRSSGYKCSGQLHSLEVIIDEEEDKGEEVFEECVTELLTQESPNDFVHDDSLHISIHALASITSHQTIRIRGYVGKKVVHILIDCRSTHNFIDVQTTKRVRCKLQSICPLKVDAADGNSLISSFMCKNFKWTLQGLTFMTDMMVIPLGGCEMLLGVQWLATLGDIQFNFQKLTMEFEYAKSKVLLRSTPQSSLKWM</sequence>